<dbReference type="GO" id="GO:0005829">
    <property type="term" value="C:cytosol"/>
    <property type="evidence" value="ECO:0007669"/>
    <property type="project" value="TreeGrafter"/>
</dbReference>
<dbReference type="InterPro" id="IPR050523">
    <property type="entry name" value="AKR_Detox_Biosynth"/>
</dbReference>
<organism evidence="2 3">
    <name type="scientific">Gleimia coleocanis DSM 15436</name>
    <dbReference type="NCBI Taxonomy" id="525245"/>
    <lineage>
        <taxon>Bacteria</taxon>
        <taxon>Bacillati</taxon>
        <taxon>Actinomycetota</taxon>
        <taxon>Actinomycetes</taxon>
        <taxon>Actinomycetales</taxon>
        <taxon>Actinomycetaceae</taxon>
        <taxon>Gleimia</taxon>
    </lineage>
</organism>
<dbReference type="Pfam" id="PF00248">
    <property type="entry name" value="Aldo_ket_red"/>
    <property type="match status" value="1"/>
</dbReference>
<gene>
    <name evidence="2" type="ORF">HMPREF0044_1088</name>
</gene>
<dbReference type="InterPro" id="IPR023210">
    <property type="entry name" value="NADP_OxRdtase_dom"/>
</dbReference>
<keyword evidence="3" id="KW-1185">Reference proteome</keyword>
<dbReference type="HOGENOM" id="CLU_023205_2_0_11"/>
<dbReference type="OrthoDB" id="9768793at2"/>
<proteinExistence type="predicted"/>
<dbReference type="STRING" id="525245.HMPREF0044_1088"/>
<name>C0W0L0_9ACTO</name>
<reference evidence="2 3" key="1">
    <citation type="submission" date="2009-01" db="EMBL/GenBank/DDBJ databases">
        <authorList>
            <person name="Qin X."/>
            <person name="Bachman B."/>
            <person name="Battles P."/>
            <person name="Bell A."/>
            <person name="Bess C."/>
            <person name="Bickham C."/>
            <person name="Chaboub L."/>
            <person name="Chen D."/>
            <person name="Coyle M."/>
            <person name="Deiros D.R."/>
            <person name="Dinh H."/>
            <person name="Forbes L."/>
            <person name="Fowler G."/>
            <person name="Francisco L."/>
            <person name="Fu Q."/>
            <person name="Gubbala S."/>
            <person name="Hale W."/>
            <person name="Han Y."/>
            <person name="Hemphill L."/>
            <person name="Highlander S.K."/>
            <person name="Hirani K."/>
            <person name="Hogues M."/>
            <person name="Jackson L."/>
            <person name="Jakkamsetti A."/>
            <person name="Javaid M."/>
            <person name="Jiang H."/>
            <person name="Korchina V."/>
            <person name="Kovar C."/>
            <person name="Lara F."/>
            <person name="Lee S."/>
            <person name="Mata R."/>
            <person name="Mathew T."/>
            <person name="Moen C."/>
            <person name="Morales K."/>
            <person name="Munidasa M."/>
            <person name="Nazareth L."/>
            <person name="Ngo R."/>
            <person name="Nguyen L."/>
            <person name="Okwuonu G."/>
            <person name="Ongeri F."/>
            <person name="Patil S."/>
            <person name="Petrosino J."/>
            <person name="Pham C."/>
            <person name="Pham P."/>
            <person name="Pu L.-L."/>
            <person name="Puazo M."/>
            <person name="Raj R."/>
            <person name="Reid J."/>
            <person name="Rouhana J."/>
            <person name="Saada N."/>
            <person name="Shang Y."/>
            <person name="Simmons D."/>
            <person name="Thornton R."/>
            <person name="Warren J."/>
            <person name="Weissenberger G."/>
            <person name="Zhang J."/>
            <person name="Zhang L."/>
            <person name="Zhou C."/>
            <person name="Zhu D."/>
            <person name="Muzny D."/>
            <person name="Worley K."/>
            <person name="Gibbs R."/>
        </authorList>
    </citation>
    <scope>NUCLEOTIDE SEQUENCE [LARGE SCALE GENOMIC DNA]</scope>
    <source>
        <strain evidence="2 3">DSM 15436</strain>
    </source>
</reference>
<comment type="caution">
    <text evidence="2">The sequence shown here is derived from an EMBL/GenBank/DDBJ whole genome shotgun (WGS) entry which is preliminary data.</text>
</comment>
<dbReference type="GO" id="GO:0016491">
    <property type="term" value="F:oxidoreductase activity"/>
    <property type="evidence" value="ECO:0007669"/>
    <property type="project" value="InterPro"/>
</dbReference>
<dbReference type="Gene3D" id="3.20.20.100">
    <property type="entry name" value="NADP-dependent oxidoreductase domain"/>
    <property type="match status" value="1"/>
</dbReference>
<dbReference type="PANTHER" id="PTHR43364:SF18">
    <property type="entry name" value="OXIDOREDUCTASE"/>
    <property type="match status" value="1"/>
</dbReference>
<dbReference type="InterPro" id="IPR020471">
    <property type="entry name" value="AKR"/>
</dbReference>
<protein>
    <submittedName>
        <fullName evidence="2">Oxidoreductase, aldo/keto reductase family protein</fullName>
    </submittedName>
</protein>
<dbReference type="PANTHER" id="PTHR43364">
    <property type="entry name" value="NADH-SPECIFIC METHYLGLYOXAL REDUCTASE-RELATED"/>
    <property type="match status" value="1"/>
</dbReference>
<sequence>MQQRFLGSTGLPVSSLGLGTLTWGRDTSLDEARQIWRVFNEFGGNLLDTSPTYGEGQAESVIGSLLASDFSREETILVSKGGFYSAEGALRAGNHRNAVLNSLDRTLKALGTDYLDVYLLSRPDVDTPLEESLAAVDVALRSGRIRYFGISNFSTWDTATALAYSRSAMSAPLAVVEGEYSLLNRQAELELLPALEANNVGFIAWSGLARGVLTGKYRHSTPSDSRGASPTLAGFVQPYLGADSVPVVEALMTAAKGLELAPWDVALAWLQAQPGVTSALVGPRTEIQAQQLFSGADLTVPGLILQALDEVSEF</sequence>
<evidence type="ECO:0000259" key="1">
    <source>
        <dbReference type="Pfam" id="PF00248"/>
    </source>
</evidence>
<feature type="domain" description="NADP-dependent oxidoreductase" evidence="1">
    <location>
        <begin position="16"/>
        <end position="296"/>
    </location>
</feature>
<dbReference type="SUPFAM" id="SSF51430">
    <property type="entry name" value="NAD(P)-linked oxidoreductase"/>
    <property type="match status" value="1"/>
</dbReference>
<dbReference type="Proteomes" id="UP000010301">
    <property type="component" value="Unassembled WGS sequence"/>
</dbReference>
<accession>C0W0L0</accession>
<dbReference type="RefSeq" id="WP_006546860.1">
    <property type="nucleotide sequence ID" value="NZ_DS999543.1"/>
</dbReference>
<evidence type="ECO:0000313" key="2">
    <source>
        <dbReference type="EMBL" id="EEH64069.1"/>
    </source>
</evidence>
<evidence type="ECO:0000313" key="3">
    <source>
        <dbReference type="Proteomes" id="UP000010301"/>
    </source>
</evidence>
<dbReference type="EMBL" id="ACFG01000030">
    <property type="protein sequence ID" value="EEH64069.1"/>
    <property type="molecule type" value="Genomic_DNA"/>
</dbReference>
<dbReference type="PRINTS" id="PR00069">
    <property type="entry name" value="ALDKETRDTASE"/>
</dbReference>
<dbReference type="InterPro" id="IPR036812">
    <property type="entry name" value="NAD(P)_OxRdtase_dom_sf"/>
</dbReference>
<dbReference type="eggNOG" id="COG0667">
    <property type="taxonomic scope" value="Bacteria"/>
</dbReference>
<dbReference type="AlphaFoldDB" id="C0W0L0"/>